<dbReference type="SUPFAM" id="SSF47699">
    <property type="entry name" value="Bifunctional inhibitor/lipid-transfer protein/seed storage 2S albumin"/>
    <property type="match status" value="1"/>
</dbReference>
<dbReference type="PANTHER" id="PTHR33214">
    <property type="entry name" value="BIFUNCTIONAL INHIBITOR/LIPID-TRANSFER PROTEIN/SEED STORAGE 2S ALBUMIN SUPERFAMILY PROTEIN"/>
    <property type="match status" value="1"/>
</dbReference>
<gene>
    <name evidence="5" type="ORF">HID58_093110</name>
</gene>
<proteinExistence type="predicted"/>
<accession>A0ABQ7XEI3</accession>
<organism evidence="5 6">
    <name type="scientific">Brassica napus</name>
    <name type="common">Rape</name>
    <dbReference type="NCBI Taxonomy" id="3708"/>
    <lineage>
        <taxon>Eukaryota</taxon>
        <taxon>Viridiplantae</taxon>
        <taxon>Streptophyta</taxon>
        <taxon>Embryophyta</taxon>
        <taxon>Tracheophyta</taxon>
        <taxon>Spermatophyta</taxon>
        <taxon>Magnoliopsida</taxon>
        <taxon>eudicotyledons</taxon>
        <taxon>Gunneridae</taxon>
        <taxon>Pentapetalae</taxon>
        <taxon>rosids</taxon>
        <taxon>malvids</taxon>
        <taxon>Brassicales</taxon>
        <taxon>Brassicaceae</taxon>
        <taxon>Brassiceae</taxon>
        <taxon>Brassica</taxon>
    </lineage>
</organism>
<dbReference type="Pfam" id="PF14368">
    <property type="entry name" value="LTP_2"/>
    <property type="match status" value="1"/>
</dbReference>
<evidence type="ECO:0000256" key="3">
    <source>
        <dbReference type="SAM" id="SignalP"/>
    </source>
</evidence>
<evidence type="ECO:0000313" key="5">
    <source>
        <dbReference type="EMBL" id="KAH0853498.1"/>
    </source>
</evidence>
<dbReference type="Gene3D" id="1.10.110.10">
    <property type="entry name" value="Plant lipid-transfer and hydrophobic proteins"/>
    <property type="match status" value="1"/>
</dbReference>
<dbReference type="Proteomes" id="UP000824890">
    <property type="component" value="Unassembled WGS sequence"/>
</dbReference>
<keyword evidence="3" id="KW-0732">Signal</keyword>
<dbReference type="InterPro" id="IPR016140">
    <property type="entry name" value="Bifunc_inhib/LTP/seed_store"/>
</dbReference>
<comment type="caution">
    <text evidence="5">The sequence shown here is derived from an EMBL/GenBank/DDBJ whole genome shotgun (WGS) entry which is preliminary data.</text>
</comment>
<dbReference type="PANTHER" id="PTHR33214:SF57">
    <property type="entry name" value="GENOME ASSEMBLY, CHROMOSOME: A02"/>
    <property type="match status" value="1"/>
</dbReference>
<protein>
    <recommendedName>
        <fullName evidence="4">Bifunctional inhibitor/plant lipid transfer protein/seed storage helical domain-containing protein</fullName>
    </recommendedName>
</protein>
<evidence type="ECO:0000259" key="4">
    <source>
        <dbReference type="Pfam" id="PF14368"/>
    </source>
</evidence>
<evidence type="ECO:0000313" key="6">
    <source>
        <dbReference type="Proteomes" id="UP000824890"/>
    </source>
</evidence>
<dbReference type="InterPro" id="IPR036312">
    <property type="entry name" value="Bifun_inhib/LTP/seed_sf"/>
</dbReference>
<keyword evidence="1" id="KW-0813">Transport</keyword>
<sequence>MKSTTLLVFIAFVVVLVSSPPQIESRVVVESTKPPCTTIDLTGCWPELFDKTKPSAQCCGTLKAQQPCYCDFIKNPTLRKFATSPEAHLALGPGCHRGEHREARQTWKQRCSCLSVNNDSSTDDELDLFGGSANYFNAKSLQRL</sequence>
<name>A0ABQ7XEI3_BRANA</name>
<keyword evidence="6" id="KW-1185">Reference proteome</keyword>
<evidence type="ECO:0000256" key="2">
    <source>
        <dbReference type="ARBA" id="ARBA00023121"/>
    </source>
</evidence>
<evidence type="ECO:0000256" key="1">
    <source>
        <dbReference type="ARBA" id="ARBA00022448"/>
    </source>
</evidence>
<feature type="domain" description="Bifunctional inhibitor/plant lipid transfer protein/seed storage helical" evidence="4">
    <location>
        <begin position="32"/>
        <end position="97"/>
    </location>
</feature>
<feature type="signal peptide" evidence="3">
    <location>
        <begin position="1"/>
        <end position="25"/>
    </location>
</feature>
<keyword evidence="2" id="KW-0446">Lipid-binding</keyword>
<feature type="chain" id="PRO_5046146067" description="Bifunctional inhibitor/plant lipid transfer protein/seed storage helical domain-containing protein" evidence="3">
    <location>
        <begin position="26"/>
        <end position="144"/>
    </location>
</feature>
<reference evidence="5 6" key="1">
    <citation type="submission" date="2021-05" db="EMBL/GenBank/DDBJ databases">
        <title>Genome Assembly of Synthetic Allotetraploid Brassica napus Reveals Homoeologous Exchanges between Subgenomes.</title>
        <authorList>
            <person name="Davis J.T."/>
        </authorList>
    </citation>
    <scope>NUCLEOTIDE SEQUENCE [LARGE SCALE GENOMIC DNA]</scope>
    <source>
        <strain evidence="6">cv. Da-Ae</strain>
        <tissue evidence="5">Seedling</tissue>
    </source>
</reference>
<dbReference type="InterPro" id="IPR033872">
    <property type="entry name" value="nsLTP2"/>
</dbReference>
<dbReference type="EMBL" id="JAGKQM010000757">
    <property type="protein sequence ID" value="KAH0853498.1"/>
    <property type="molecule type" value="Genomic_DNA"/>
</dbReference>